<comment type="function">
    <text evidence="4">Functions as a two-component phosphorelay mediators between cytokinin sensor histidine kinases and response regulators (B-type ARRs). Plays an important role in propagating cytokinin signal transduction.</text>
</comment>
<dbReference type="GO" id="GO:0005634">
    <property type="term" value="C:nucleus"/>
    <property type="evidence" value="ECO:0007669"/>
    <property type="project" value="UniProtKB-SubCell"/>
</dbReference>
<dbReference type="PROSITE" id="PS50894">
    <property type="entry name" value="HPT"/>
    <property type="match status" value="1"/>
</dbReference>
<evidence type="ECO:0000313" key="7">
    <source>
        <dbReference type="Proteomes" id="UP000030645"/>
    </source>
</evidence>
<feature type="modified residue" description="Phosphohistidine" evidence="3">
    <location>
        <position position="93"/>
    </location>
</feature>
<keyword evidence="7" id="KW-1185">Reference proteome</keyword>
<gene>
    <name evidence="6" type="ORF">L484_005887</name>
</gene>
<feature type="domain" description="HPt" evidence="5">
    <location>
        <begin position="52"/>
        <end position="147"/>
    </location>
</feature>
<dbReference type="FunFam" id="1.20.120.160:FF:000005">
    <property type="entry name" value="Histidine-containing phosphotransfer protein 4"/>
    <property type="match status" value="1"/>
</dbReference>
<protein>
    <recommendedName>
        <fullName evidence="4">Histidine-containing phosphotransfer protein</fullName>
    </recommendedName>
</protein>
<dbReference type="GO" id="GO:0009927">
    <property type="term" value="F:histidine phosphotransfer kinase activity"/>
    <property type="evidence" value="ECO:0007669"/>
    <property type="project" value="UniProtKB-UniRule"/>
</dbReference>
<keyword evidence="1 4" id="KW-0932">Cytokinin signaling pathway</keyword>
<evidence type="ECO:0000256" key="3">
    <source>
        <dbReference type="PROSITE-ProRule" id="PRU00110"/>
    </source>
</evidence>
<proteinExistence type="predicted"/>
<dbReference type="GO" id="GO:0043424">
    <property type="term" value="F:protein histidine kinase binding"/>
    <property type="evidence" value="ECO:0007669"/>
    <property type="project" value="UniProtKB-UniRule"/>
</dbReference>
<dbReference type="STRING" id="981085.W9QZ22"/>
<dbReference type="GO" id="GO:0000160">
    <property type="term" value="P:phosphorelay signal transduction system"/>
    <property type="evidence" value="ECO:0007669"/>
    <property type="project" value="UniProtKB-UniRule"/>
</dbReference>
<evidence type="ECO:0000256" key="2">
    <source>
        <dbReference type="ARBA" id="ARBA00023012"/>
    </source>
</evidence>
<organism evidence="6 7">
    <name type="scientific">Morus notabilis</name>
    <dbReference type="NCBI Taxonomy" id="981085"/>
    <lineage>
        <taxon>Eukaryota</taxon>
        <taxon>Viridiplantae</taxon>
        <taxon>Streptophyta</taxon>
        <taxon>Embryophyta</taxon>
        <taxon>Tracheophyta</taxon>
        <taxon>Spermatophyta</taxon>
        <taxon>Magnoliopsida</taxon>
        <taxon>eudicotyledons</taxon>
        <taxon>Gunneridae</taxon>
        <taxon>Pentapetalae</taxon>
        <taxon>rosids</taxon>
        <taxon>fabids</taxon>
        <taxon>Rosales</taxon>
        <taxon>Moraceae</taxon>
        <taxon>Moreae</taxon>
        <taxon>Morus</taxon>
    </lineage>
</organism>
<dbReference type="Gene3D" id="1.20.120.160">
    <property type="entry name" value="HPT domain"/>
    <property type="match status" value="1"/>
</dbReference>
<dbReference type="InterPro" id="IPR008207">
    <property type="entry name" value="Sig_transdc_His_kin_Hpt_dom"/>
</dbReference>
<evidence type="ECO:0000256" key="1">
    <source>
        <dbReference type="ARBA" id="ARBA00022864"/>
    </source>
</evidence>
<evidence type="ECO:0000256" key="4">
    <source>
        <dbReference type="RuleBase" id="RU369004"/>
    </source>
</evidence>
<dbReference type="Proteomes" id="UP000030645">
    <property type="component" value="Unassembled WGS sequence"/>
</dbReference>
<dbReference type="eggNOG" id="KOG4747">
    <property type="taxonomic scope" value="Eukaryota"/>
</dbReference>
<evidence type="ECO:0000313" key="6">
    <source>
        <dbReference type="EMBL" id="EXB60288.1"/>
    </source>
</evidence>
<dbReference type="SUPFAM" id="SSF47226">
    <property type="entry name" value="Histidine-containing phosphotransfer domain, HPT domain"/>
    <property type="match status" value="1"/>
</dbReference>
<dbReference type="AlphaFoldDB" id="W9QZ22"/>
<comment type="domain">
    <text evidence="4">Histidine-containing phosphotransfer domain (HPt) contains an active histidine that mediates the phosphotransfer.</text>
</comment>
<name>W9QZ22_9ROSA</name>
<keyword evidence="3" id="KW-0597">Phosphoprotein</keyword>
<dbReference type="GO" id="GO:0009736">
    <property type="term" value="P:cytokinin-activated signaling pathway"/>
    <property type="evidence" value="ECO:0007669"/>
    <property type="project" value="UniProtKB-KW"/>
</dbReference>
<dbReference type="GO" id="GO:0005829">
    <property type="term" value="C:cytosol"/>
    <property type="evidence" value="ECO:0007669"/>
    <property type="project" value="UniProtKB-SubCell"/>
</dbReference>
<evidence type="ECO:0000259" key="5">
    <source>
        <dbReference type="PROSITE" id="PS50894"/>
    </source>
</evidence>
<sequence>MDRNQLQRQVALMRSSLIEQVPNPSLPSLKLLVGYLDEQQFLQLEDLQDDVNPNFVEEIVTLFYKDSARLFHNIEQALKSRPVDFAKLDNYMHQFRGSTSSIGAIKVKNECNQFKEFCLAGNAEGCARAFQKVKQEHETLRTQLETYFKLRRQAGLAETV</sequence>
<dbReference type="InterPro" id="IPR036641">
    <property type="entry name" value="HPT_dom_sf"/>
</dbReference>
<dbReference type="EMBL" id="KE344394">
    <property type="protein sequence ID" value="EXB60288.1"/>
    <property type="molecule type" value="Genomic_DNA"/>
</dbReference>
<keyword evidence="2 4" id="KW-0902">Two-component regulatory system</keyword>
<dbReference type="InterPro" id="IPR045871">
    <property type="entry name" value="AHP1-5/YPD1"/>
</dbReference>
<reference evidence="7" key="1">
    <citation type="submission" date="2013-01" db="EMBL/GenBank/DDBJ databases">
        <title>Draft Genome Sequence of a Mulberry Tree, Morus notabilis C.K. Schneid.</title>
        <authorList>
            <person name="He N."/>
            <person name="Zhao S."/>
        </authorList>
    </citation>
    <scope>NUCLEOTIDE SEQUENCE</scope>
</reference>
<dbReference type="PANTHER" id="PTHR28242">
    <property type="entry name" value="PHOSPHORELAY INTERMEDIATE PROTEIN YPD1"/>
    <property type="match status" value="1"/>
</dbReference>
<accession>W9QZ22</accession>
<dbReference type="Pfam" id="PF01627">
    <property type="entry name" value="Hpt"/>
    <property type="match status" value="1"/>
</dbReference>
<dbReference type="PANTHER" id="PTHR28242:SF51">
    <property type="entry name" value="HISTIDINE-CONTAINING PHOSPHOTRANSFER PROTEIN"/>
    <property type="match status" value="1"/>
</dbReference>
<comment type="subcellular location">
    <subcellularLocation>
        <location evidence="4">Cytoplasm</location>
        <location evidence="4">Cytosol</location>
    </subcellularLocation>
    <subcellularLocation>
        <location evidence="4">Nucleus</location>
    </subcellularLocation>
</comment>